<dbReference type="AlphaFoldDB" id="A0A5J4YZC3"/>
<reference evidence="3" key="1">
    <citation type="journal article" date="2019" name="Nat. Commun.">
        <title>Expansion of phycobilisome linker gene families in mesophilic red algae.</title>
        <authorList>
            <person name="Lee J."/>
            <person name="Kim D."/>
            <person name="Bhattacharya D."/>
            <person name="Yoon H.S."/>
        </authorList>
    </citation>
    <scope>NUCLEOTIDE SEQUENCE [LARGE SCALE GENOMIC DNA]</scope>
    <source>
        <strain evidence="3">CCMP 1328</strain>
    </source>
</reference>
<organism evidence="2 3">
    <name type="scientific">Porphyridium purpureum</name>
    <name type="common">Red alga</name>
    <name type="synonym">Porphyridium cruentum</name>
    <dbReference type="NCBI Taxonomy" id="35688"/>
    <lineage>
        <taxon>Eukaryota</taxon>
        <taxon>Rhodophyta</taxon>
        <taxon>Bangiophyceae</taxon>
        <taxon>Porphyridiales</taxon>
        <taxon>Porphyridiaceae</taxon>
        <taxon>Porphyridium</taxon>
    </lineage>
</organism>
<feature type="compositionally biased region" description="Basic and acidic residues" evidence="1">
    <location>
        <begin position="177"/>
        <end position="201"/>
    </location>
</feature>
<feature type="region of interest" description="Disordered" evidence="1">
    <location>
        <begin position="168"/>
        <end position="201"/>
    </location>
</feature>
<sequence length="288" mass="31500">MDAVVRRYKRWALHGCSSTRAPFQVPAQVDYYDDTSGEAHFGTYPVLPSQGDVHTPMLPRRWAQEFPYQHRAQQEPEQQQDAAAALHDALAFLEEEMPLQLFGGRRHDDADGDASFLPGLPGALFQHFGHWLGVADVWSRALDSDARAERAYGSDELDAAAPHHGMRAFAHSSSFSRRTDRDGNVVEERTVRHPDGHVESSRRVIDPSGAVLEDSAGGSGGGVMPDTAFPHGPSASFFDMFAAEAVPSLDVARNGRSDAVGELGYGPSSAVMRWTQRLRELFGGRASD</sequence>
<name>A0A5J4YZC3_PORPP</name>
<dbReference type="EMBL" id="VRMN01000002">
    <property type="protein sequence ID" value="KAA8496340.1"/>
    <property type="molecule type" value="Genomic_DNA"/>
</dbReference>
<accession>A0A5J4YZC3</accession>
<protein>
    <submittedName>
        <fullName evidence="2">Uncharacterized protein</fullName>
    </submittedName>
</protein>
<proteinExistence type="predicted"/>
<keyword evidence="3" id="KW-1185">Reference proteome</keyword>
<evidence type="ECO:0000313" key="3">
    <source>
        <dbReference type="Proteomes" id="UP000324585"/>
    </source>
</evidence>
<gene>
    <name evidence="2" type="ORF">FVE85_0069</name>
</gene>
<evidence type="ECO:0000256" key="1">
    <source>
        <dbReference type="SAM" id="MobiDB-lite"/>
    </source>
</evidence>
<evidence type="ECO:0000313" key="2">
    <source>
        <dbReference type="EMBL" id="KAA8496340.1"/>
    </source>
</evidence>
<comment type="caution">
    <text evidence="2">The sequence shown here is derived from an EMBL/GenBank/DDBJ whole genome shotgun (WGS) entry which is preliminary data.</text>
</comment>
<dbReference type="Proteomes" id="UP000324585">
    <property type="component" value="Unassembled WGS sequence"/>
</dbReference>